<dbReference type="EMBL" id="JBICBT010000762">
    <property type="protein sequence ID" value="KAL3102357.1"/>
    <property type="molecule type" value="Genomic_DNA"/>
</dbReference>
<evidence type="ECO:0008006" key="4">
    <source>
        <dbReference type="Google" id="ProtNLM"/>
    </source>
</evidence>
<proteinExistence type="predicted"/>
<sequence>MDVYLFQPDVYEQYYNCTGYSVDSIPIEKRRHIILGILFMALGILCEVLYVPCMIAIRKHMDSTCYQLMFYIAIADMLCLTVNAIANGFLGLIGAVFCSMPNFIYIAGAFGLSMWCCETVMEMTLAFNRCVELSSARWARLLFHGKRIYLWMLFPTLYGFYYFWYTQPLVFSGIFFSWFFNPHVGYIDDFGKTYHNDFHTIHNYIVISVLTSTYAAFGIILYIKSRKVHTVSASVNGREQTSQRSQNTIFLQVILISLINAAAASIYVYMQFARISEFLIVIGQLTWVLAHGIPPIIYLALNKTVRRDVYIMMMKPLSKLFYCCIKAPAADPRSTRLFNTVTVRRTAAGAKVVPASSNVQHTAKISNSNTKY</sequence>
<feature type="transmembrane region" description="Helical" evidence="1">
    <location>
        <begin position="69"/>
        <end position="97"/>
    </location>
</feature>
<feature type="transmembrane region" description="Helical" evidence="1">
    <location>
        <begin position="201"/>
        <end position="223"/>
    </location>
</feature>
<feature type="transmembrane region" description="Helical" evidence="1">
    <location>
        <begin position="148"/>
        <end position="165"/>
    </location>
</feature>
<name>A0ABD2KHT6_9BILA</name>
<feature type="transmembrane region" description="Helical" evidence="1">
    <location>
        <begin position="278"/>
        <end position="301"/>
    </location>
</feature>
<dbReference type="SUPFAM" id="SSF81321">
    <property type="entry name" value="Family A G protein-coupled receptor-like"/>
    <property type="match status" value="1"/>
</dbReference>
<gene>
    <name evidence="2" type="ORF">niasHT_029782</name>
</gene>
<dbReference type="PANTHER" id="PTHR23021:SF11">
    <property type="entry name" value="SERPENTINE RECEPTOR, CLASS T"/>
    <property type="match status" value="1"/>
</dbReference>
<evidence type="ECO:0000313" key="3">
    <source>
        <dbReference type="Proteomes" id="UP001620626"/>
    </source>
</evidence>
<dbReference type="Pfam" id="PF10321">
    <property type="entry name" value="7TM_GPCR_Srt"/>
    <property type="match status" value="1"/>
</dbReference>
<keyword evidence="1" id="KW-1133">Transmembrane helix</keyword>
<dbReference type="InterPro" id="IPR019425">
    <property type="entry name" value="7TM_GPCR_serpentine_rcpt_Srt"/>
</dbReference>
<keyword evidence="1" id="KW-0812">Transmembrane</keyword>
<keyword evidence="1" id="KW-0472">Membrane</keyword>
<comment type="caution">
    <text evidence="2">The sequence shown here is derived from an EMBL/GenBank/DDBJ whole genome shotgun (WGS) entry which is preliminary data.</text>
</comment>
<accession>A0ABD2KHT6</accession>
<protein>
    <recommendedName>
        <fullName evidence="4">Serpentine Receptor, class T</fullName>
    </recommendedName>
</protein>
<dbReference type="Proteomes" id="UP001620626">
    <property type="component" value="Unassembled WGS sequence"/>
</dbReference>
<feature type="transmembrane region" description="Helical" evidence="1">
    <location>
        <begin position="33"/>
        <end position="57"/>
    </location>
</feature>
<organism evidence="2 3">
    <name type="scientific">Heterodera trifolii</name>
    <dbReference type="NCBI Taxonomy" id="157864"/>
    <lineage>
        <taxon>Eukaryota</taxon>
        <taxon>Metazoa</taxon>
        <taxon>Ecdysozoa</taxon>
        <taxon>Nematoda</taxon>
        <taxon>Chromadorea</taxon>
        <taxon>Rhabditida</taxon>
        <taxon>Tylenchina</taxon>
        <taxon>Tylenchomorpha</taxon>
        <taxon>Tylenchoidea</taxon>
        <taxon>Heteroderidae</taxon>
        <taxon>Heteroderinae</taxon>
        <taxon>Heterodera</taxon>
    </lineage>
</organism>
<keyword evidence="3" id="KW-1185">Reference proteome</keyword>
<feature type="transmembrane region" description="Helical" evidence="1">
    <location>
        <begin position="103"/>
        <end position="127"/>
    </location>
</feature>
<evidence type="ECO:0000313" key="2">
    <source>
        <dbReference type="EMBL" id="KAL3102357.1"/>
    </source>
</evidence>
<feature type="transmembrane region" description="Helical" evidence="1">
    <location>
        <begin position="249"/>
        <end position="272"/>
    </location>
</feature>
<reference evidence="2 3" key="1">
    <citation type="submission" date="2024-10" db="EMBL/GenBank/DDBJ databases">
        <authorList>
            <person name="Kim D."/>
        </authorList>
    </citation>
    <scope>NUCLEOTIDE SEQUENCE [LARGE SCALE GENOMIC DNA]</scope>
    <source>
        <strain evidence="2">BH-2024</strain>
    </source>
</reference>
<dbReference type="PANTHER" id="PTHR23021">
    <property type="entry name" value="SERPENTINE RECEPTOR, CLASS T"/>
    <property type="match status" value="1"/>
</dbReference>
<dbReference type="Gene3D" id="1.20.1070.10">
    <property type="entry name" value="Rhodopsin 7-helix transmembrane proteins"/>
    <property type="match status" value="1"/>
</dbReference>
<dbReference type="AlphaFoldDB" id="A0ABD2KHT6"/>
<evidence type="ECO:0000256" key="1">
    <source>
        <dbReference type="SAM" id="Phobius"/>
    </source>
</evidence>